<feature type="region of interest" description="Disordered" evidence="1">
    <location>
        <begin position="170"/>
        <end position="223"/>
    </location>
</feature>
<keyword evidence="2" id="KW-0812">Transmembrane</keyword>
<protein>
    <submittedName>
        <fullName evidence="3">Uncharacterized protein</fullName>
    </submittedName>
</protein>
<comment type="caution">
    <text evidence="3">The sequence shown here is derived from an EMBL/GenBank/DDBJ whole genome shotgun (WGS) entry which is preliminary data.</text>
</comment>
<dbReference type="EMBL" id="JAFFHA010000007">
    <property type="protein sequence ID" value="KAK4653530.1"/>
    <property type="molecule type" value="Genomic_DNA"/>
</dbReference>
<keyword evidence="2" id="KW-0472">Membrane</keyword>
<proteinExistence type="predicted"/>
<feature type="compositionally biased region" description="Polar residues" evidence="1">
    <location>
        <begin position="171"/>
        <end position="193"/>
    </location>
</feature>
<dbReference type="GeneID" id="87911095"/>
<sequence length="345" mass="39579">MCRFHVSKEVTMLADPSNHRTGLAPACFDTKIFEVGWWPSVRHPDPSRMRQRMQSQAFVTDTSPSREYQVDFWRSRATYFAKAADQSFVQWKAEKKLNDGKVRHLVDELAGIKKSMSRMISPSLPCTRKIRRTRDTSNLFRTSSRRRLHDMVQLPMDSRHLHPLRHPRRSIQASTVATPHLNPNTQRTTLNEYPQSPLPSQPLLPQSRLSSLSQPGSESTGTQANLLKNRKRLLTLSSQTFLPSQHKRVHIRRLRQPQPCLRFRTTPLHVPTACSGWMIVYVLGCGIAGILRPRSKSERTGEVTVWLLLASEIEERRMLSGLVSRFAVEVFCALGYFPLDLSAFR</sequence>
<keyword evidence="4" id="KW-1185">Reference proteome</keyword>
<accession>A0ABR0GCQ1</accession>
<gene>
    <name evidence="3" type="ORF">QC762_507755</name>
</gene>
<organism evidence="3 4">
    <name type="scientific">Podospora pseudocomata</name>
    <dbReference type="NCBI Taxonomy" id="2093779"/>
    <lineage>
        <taxon>Eukaryota</taxon>
        <taxon>Fungi</taxon>
        <taxon>Dikarya</taxon>
        <taxon>Ascomycota</taxon>
        <taxon>Pezizomycotina</taxon>
        <taxon>Sordariomycetes</taxon>
        <taxon>Sordariomycetidae</taxon>
        <taxon>Sordariales</taxon>
        <taxon>Podosporaceae</taxon>
        <taxon>Podospora</taxon>
    </lineage>
</organism>
<dbReference type="RefSeq" id="XP_062742505.1">
    <property type="nucleotide sequence ID" value="XM_062891188.1"/>
</dbReference>
<evidence type="ECO:0000256" key="1">
    <source>
        <dbReference type="SAM" id="MobiDB-lite"/>
    </source>
</evidence>
<evidence type="ECO:0000313" key="4">
    <source>
        <dbReference type="Proteomes" id="UP001323405"/>
    </source>
</evidence>
<evidence type="ECO:0000256" key="2">
    <source>
        <dbReference type="SAM" id="Phobius"/>
    </source>
</evidence>
<dbReference type="Proteomes" id="UP001323405">
    <property type="component" value="Unassembled WGS sequence"/>
</dbReference>
<evidence type="ECO:0000313" key="3">
    <source>
        <dbReference type="EMBL" id="KAK4653530.1"/>
    </source>
</evidence>
<keyword evidence="2" id="KW-1133">Transmembrane helix</keyword>
<reference evidence="3 4" key="1">
    <citation type="journal article" date="2023" name="bioRxiv">
        <title>High-quality genome assemblies of four members of thePodospora anserinaspecies complex.</title>
        <authorList>
            <person name="Ament-Velasquez S.L."/>
            <person name="Vogan A.A."/>
            <person name="Wallerman O."/>
            <person name="Hartmann F."/>
            <person name="Gautier V."/>
            <person name="Silar P."/>
            <person name="Giraud T."/>
            <person name="Johannesson H."/>
        </authorList>
    </citation>
    <scope>NUCLEOTIDE SEQUENCE [LARGE SCALE GENOMIC DNA]</scope>
    <source>
        <strain evidence="3 4">CBS 415.72m</strain>
    </source>
</reference>
<feature type="transmembrane region" description="Helical" evidence="2">
    <location>
        <begin position="268"/>
        <end position="291"/>
    </location>
</feature>
<feature type="compositionally biased region" description="Low complexity" evidence="1">
    <location>
        <begin position="203"/>
        <end position="215"/>
    </location>
</feature>
<name>A0ABR0GCQ1_9PEZI</name>